<accession>A0ABR1KC74</accession>
<keyword evidence="2" id="KW-1185">Reference proteome</keyword>
<evidence type="ECO:0000313" key="1">
    <source>
        <dbReference type="EMBL" id="KAK7512066.1"/>
    </source>
</evidence>
<protein>
    <recommendedName>
        <fullName evidence="3">Fungal N-terminal domain-containing protein</fullName>
    </recommendedName>
</protein>
<comment type="caution">
    <text evidence="1">The sequence shown here is derived from an EMBL/GenBank/DDBJ whole genome shotgun (WGS) entry which is preliminary data.</text>
</comment>
<organism evidence="1 2">
    <name type="scientific">Phyllosticta citriasiana</name>
    <dbReference type="NCBI Taxonomy" id="595635"/>
    <lineage>
        <taxon>Eukaryota</taxon>
        <taxon>Fungi</taxon>
        <taxon>Dikarya</taxon>
        <taxon>Ascomycota</taxon>
        <taxon>Pezizomycotina</taxon>
        <taxon>Dothideomycetes</taxon>
        <taxon>Dothideomycetes incertae sedis</taxon>
        <taxon>Botryosphaeriales</taxon>
        <taxon>Phyllostictaceae</taxon>
        <taxon>Phyllosticta</taxon>
    </lineage>
</organism>
<dbReference type="EMBL" id="JBBPHU010000011">
    <property type="protein sequence ID" value="KAK7512066.1"/>
    <property type="molecule type" value="Genomic_DNA"/>
</dbReference>
<dbReference type="Proteomes" id="UP001363622">
    <property type="component" value="Unassembled WGS sequence"/>
</dbReference>
<sequence>MDVLAALDVTGSAIETAGLGFQLYRSIIDHAEAIPRMADLEKAIVGTSVTIKELGELFKDTQVRALLCQEAVDAAIDAVCACKGIFSKIDVAIDRSKPNTVGSSWPFWQVNVDVLNVELDRLNITVLDVELDKLKITLLLLTELLKCALLVKQGKDIEDRPRKIEDLVHEEREAVARYEACLSRVNGDHQNLKNSLTARGISLFASGSLQNQSSTADALNQAEAHINNLLQVVARAKQSFTGSRDNNLPLYQKTMLKITYSNARTELDRLIIDVLAEPAAASSETRTAALVLLRRFTNVSMEIESRNWHWNR</sequence>
<evidence type="ECO:0000313" key="2">
    <source>
        <dbReference type="Proteomes" id="UP001363622"/>
    </source>
</evidence>
<name>A0ABR1KC74_9PEZI</name>
<gene>
    <name evidence="1" type="ORF">IWZ03DRAFT_385459</name>
</gene>
<reference evidence="1 2" key="1">
    <citation type="submission" date="2024-04" db="EMBL/GenBank/DDBJ databases">
        <title>Phyllosticta paracitricarpa is synonymous to the EU quarantine fungus P. citricarpa based on phylogenomic analyses.</title>
        <authorList>
            <consortium name="Lawrence Berkeley National Laboratory"/>
            <person name="Van Ingen-Buijs V.A."/>
            <person name="Van Westerhoven A.C."/>
            <person name="Haridas S."/>
            <person name="Skiadas P."/>
            <person name="Martin F."/>
            <person name="Groenewald J.Z."/>
            <person name="Crous P.W."/>
            <person name="Seidl M.F."/>
        </authorList>
    </citation>
    <scope>NUCLEOTIDE SEQUENCE [LARGE SCALE GENOMIC DNA]</scope>
    <source>
        <strain evidence="1 2">CBS 123371</strain>
    </source>
</reference>
<evidence type="ECO:0008006" key="3">
    <source>
        <dbReference type="Google" id="ProtNLM"/>
    </source>
</evidence>
<proteinExistence type="predicted"/>